<gene>
    <name evidence="4" type="ORF">SAMN04487995_3790</name>
</gene>
<dbReference type="Pfam" id="PF13439">
    <property type="entry name" value="Glyco_transf_4"/>
    <property type="match status" value="1"/>
</dbReference>
<keyword evidence="5" id="KW-1185">Reference proteome</keyword>
<accession>A0A1H6WVY4</accession>
<feature type="domain" description="Glycosyltransferase subfamily 4-like N-terminal" evidence="3">
    <location>
        <begin position="79"/>
        <end position="165"/>
    </location>
</feature>
<protein>
    <submittedName>
        <fullName evidence="4">Glycosyltransferase involved in cell wall bisynthesis</fullName>
    </submittedName>
</protein>
<dbReference type="RefSeq" id="WP_229209670.1">
    <property type="nucleotide sequence ID" value="NZ_FNXY01000005.1"/>
</dbReference>
<dbReference type="STRING" id="408657.SAMN04487995_3790"/>
<dbReference type="InterPro" id="IPR001296">
    <property type="entry name" value="Glyco_trans_1"/>
</dbReference>
<dbReference type="AlphaFoldDB" id="A0A1H6WVY4"/>
<dbReference type="PANTHER" id="PTHR46401">
    <property type="entry name" value="GLYCOSYLTRANSFERASE WBBK-RELATED"/>
    <property type="match status" value="1"/>
</dbReference>
<feature type="domain" description="Glycosyl transferase family 1" evidence="2">
    <location>
        <begin position="174"/>
        <end position="320"/>
    </location>
</feature>
<dbReference type="Gene3D" id="3.40.50.2000">
    <property type="entry name" value="Glycogen Phosphorylase B"/>
    <property type="match status" value="2"/>
</dbReference>
<proteinExistence type="predicted"/>
<name>A0A1H6WVY4_9BACT</name>
<evidence type="ECO:0000259" key="2">
    <source>
        <dbReference type="Pfam" id="PF00534"/>
    </source>
</evidence>
<dbReference type="PANTHER" id="PTHR46401:SF2">
    <property type="entry name" value="GLYCOSYLTRANSFERASE WBBK-RELATED"/>
    <property type="match status" value="1"/>
</dbReference>
<evidence type="ECO:0000259" key="3">
    <source>
        <dbReference type="Pfam" id="PF13439"/>
    </source>
</evidence>
<evidence type="ECO:0000256" key="1">
    <source>
        <dbReference type="ARBA" id="ARBA00022679"/>
    </source>
</evidence>
<dbReference type="GO" id="GO:0016757">
    <property type="term" value="F:glycosyltransferase activity"/>
    <property type="evidence" value="ECO:0007669"/>
    <property type="project" value="InterPro"/>
</dbReference>
<keyword evidence="1 4" id="KW-0808">Transferase</keyword>
<dbReference type="SUPFAM" id="SSF53756">
    <property type="entry name" value="UDP-Glycosyltransferase/glycogen phosphorylase"/>
    <property type="match status" value="1"/>
</dbReference>
<sequence length="352" mass="40681">MSEKIMFDCERMRYPNTGLYHFCLQLGKALQKQVNFDEEIAFYIPESEKNIFGQDAKFLTHHSLHKYLFPSMRKASLWHCTYQNTNYFPFRKNIPIVLTVHDLNFLYDPNLKEGKTDKLLRQLQYKINRANHIVAISHYVLNDLGKHLSLEGKSTSVIYNGCNVDDSIPIEEPEISYDQPFLFTIGTITEKKNFHVLPALLVGNDYKLIISGIEHSKAYKQLIIEEAKKSGVSERLIFTGPITENDKKWLLKNCLAFLFPSTAEGFGLPVIEAMYFGKPILLSSCTSLPEIGGDCAYYFDNFEPEHMRSVLQNSLEDYKKNLPLEKIKTRGRSFSWETAAAQYIKIYRTLIK</sequence>
<reference evidence="4 5" key="1">
    <citation type="submission" date="2016-10" db="EMBL/GenBank/DDBJ databases">
        <authorList>
            <person name="de Groot N.N."/>
        </authorList>
    </citation>
    <scope>NUCLEOTIDE SEQUENCE [LARGE SCALE GENOMIC DNA]</scope>
    <source>
        <strain evidence="4 5">DSM 19938</strain>
    </source>
</reference>
<evidence type="ECO:0000313" key="4">
    <source>
        <dbReference type="EMBL" id="SEJ21059.1"/>
    </source>
</evidence>
<evidence type="ECO:0000313" key="5">
    <source>
        <dbReference type="Proteomes" id="UP000199532"/>
    </source>
</evidence>
<dbReference type="Proteomes" id="UP000199532">
    <property type="component" value="Unassembled WGS sequence"/>
</dbReference>
<dbReference type="CDD" id="cd03809">
    <property type="entry name" value="GT4_MtfB-like"/>
    <property type="match status" value="1"/>
</dbReference>
<dbReference type="InterPro" id="IPR028098">
    <property type="entry name" value="Glyco_trans_4-like_N"/>
</dbReference>
<organism evidence="4 5">
    <name type="scientific">Dyadobacter koreensis</name>
    <dbReference type="NCBI Taxonomy" id="408657"/>
    <lineage>
        <taxon>Bacteria</taxon>
        <taxon>Pseudomonadati</taxon>
        <taxon>Bacteroidota</taxon>
        <taxon>Cytophagia</taxon>
        <taxon>Cytophagales</taxon>
        <taxon>Spirosomataceae</taxon>
        <taxon>Dyadobacter</taxon>
    </lineage>
</organism>
<dbReference type="EMBL" id="FNXY01000005">
    <property type="protein sequence ID" value="SEJ21059.1"/>
    <property type="molecule type" value="Genomic_DNA"/>
</dbReference>
<dbReference type="Pfam" id="PF00534">
    <property type="entry name" value="Glycos_transf_1"/>
    <property type="match status" value="1"/>
</dbReference>